<dbReference type="KEGG" id="haq:DU484_15760"/>
<feature type="transmembrane region" description="Helical" evidence="1">
    <location>
        <begin position="72"/>
        <end position="97"/>
    </location>
</feature>
<dbReference type="EMBL" id="CP031150">
    <property type="protein sequence ID" value="AXG08179.1"/>
    <property type="molecule type" value="Genomic_DNA"/>
</dbReference>
<dbReference type="GeneID" id="37288464"/>
<dbReference type="EMBL" id="CP031148">
    <property type="protein sequence ID" value="AXG11895.1"/>
    <property type="molecule type" value="Genomic_DNA"/>
</dbReference>
<keyword evidence="1" id="KW-0812">Transmembrane</keyword>
<evidence type="ECO:0000256" key="1">
    <source>
        <dbReference type="SAM" id="Phobius"/>
    </source>
</evidence>
<evidence type="ECO:0000313" key="5">
    <source>
        <dbReference type="Proteomes" id="UP000253273"/>
    </source>
</evidence>
<dbReference type="AlphaFoldDB" id="A0A345EI73"/>
<evidence type="ECO:0000313" key="2">
    <source>
        <dbReference type="EMBL" id="AXG08179.1"/>
    </source>
</evidence>
<reference evidence="3 4" key="1">
    <citation type="submission" date="2018-07" db="EMBL/GenBank/DDBJ databases">
        <title>Genome sequences of Haloplanus sp. CBA1112.</title>
        <authorList>
            <person name="Kim Y.B."/>
            <person name="Roh S.W."/>
        </authorList>
    </citation>
    <scope>NUCLEOTIDE SEQUENCE [LARGE SCALE GENOMIC DNA]</scope>
    <source>
        <strain evidence="3 4">CBA1112</strain>
    </source>
</reference>
<keyword evidence="5" id="KW-1185">Reference proteome</keyword>
<dbReference type="RefSeq" id="WP_114587299.1">
    <property type="nucleotide sequence ID" value="NZ_CP031148.1"/>
</dbReference>
<evidence type="ECO:0000313" key="3">
    <source>
        <dbReference type="EMBL" id="AXG11895.1"/>
    </source>
</evidence>
<name>A0A345EI73_9EURY</name>
<protein>
    <submittedName>
        <fullName evidence="3">Uncharacterized protein</fullName>
    </submittedName>
</protein>
<organism evidence="3 4">
    <name type="scientific">Haloplanus rubicundus</name>
    <dbReference type="NCBI Taxonomy" id="1547898"/>
    <lineage>
        <taxon>Archaea</taxon>
        <taxon>Methanobacteriati</taxon>
        <taxon>Methanobacteriota</taxon>
        <taxon>Stenosarchaea group</taxon>
        <taxon>Halobacteria</taxon>
        <taxon>Halobacteriales</taxon>
        <taxon>Haloferacaceae</taxon>
        <taxon>Haloplanus</taxon>
    </lineage>
</organism>
<feature type="transmembrane region" description="Helical" evidence="1">
    <location>
        <begin position="109"/>
        <end position="126"/>
    </location>
</feature>
<proteinExistence type="predicted"/>
<keyword evidence="1" id="KW-0472">Membrane</keyword>
<feature type="transmembrane region" description="Helical" evidence="1">
    <location>
        <begin position="42"/>
        <end position="60"/>
    </location>
</feature>
<evidence type="ECO:0000313" key="4">
    <source>
        <dbReference type="Proteomes" id="UP000252985"/>
    </source>
</evidence>
<gene>
    <name evidence="3" type="ORF">DU484_15760</name>
    <name evidence="2" type="ORF">DU500_15780</name>
</gene>
<keyword evidence="1" id="KW-1133">Transmembrane helix</keyword>
<accession>A0A345EI73</accession>
<dbReference type="OrthoDB" id="253248at2157"/>
<dbReference type="KEGG" id="haj:DU500_15780"/>
<dbReference type="Proteomes" id="UP000252985">
    <property type="component" value="Chromosome"/>
</dbReference>
<sequence>MHLSRRRLATSALVGAGSFVLFGVVTGLLPNPLYVRQVPRTMPDYLFLVLTAGFLGLYTLQRPADGRTDDGAATASTVVCFLAFGCPTCNAVLLALFSSSALLTYFDPLRPLLGAVSVALFGWLLYARSRRGCDSCVERRSPGSRSD</sequence>
<reference evidence="2 5" key="2">
    <citation type="submission" date="2018-07" db="EMBL/GenBank/DDBJ databases">
        <title>Genome sequences of Haloplanus sp. CBA1113.</title>
        <authorList>
            <person name="Kim Y.B."/>
            <person name="Roh S.W."/>
        </authorList>
    </citation>
    <scope>NUCLEOTIDE SEQUENCE [LARGE SCALE GENOMIC DNA]</scope>
    <source>
        <strain evidence="2 5">CBA1113</strain>
    </source>
</reference>
<accession>A0A345E7K7</accession>
<dbReference type="Proteomes" id="UP000253273">
    <property type="component" value="Chromosome"/>
</dbReference>
<feature type="transmembrane region" description="Helical" evidence="1">
    <location>
        <begin position="12"/>
        <end position="30"/>
    </location>
</feature>